<sequence>MTDSEEIERNLEYTVFRSAAEIFEMPCFLVGKNAKSILISPGSGGHSYIFAELAYYLYRKGYNVFIMPKHGGYSVNDLIPRHIDALTHISHDYNQKIGIFGEGLGGYIVFYLALMNIPAKSIICQNSPAILTEKEYQEALLNDGGLWENSSRKRKILLPIAKTLVNWFPNFKLPISSYLDWKAIIDDDPENRILEKPLVEKGYLKDPDFDKWYPLEAIMSMVSTEPPAPISSLKIPTMFLLDLKGPTPSYIRNLYNRLPLTKKKLVEINGSVYWMLSHPKEESEIISNWFTETL</sequence>
<dbReference type="InterPro" id="IPR029058">
    <property type="entry name" value="AB_hydrolase_fold"/>
</dbReference>
<evidence type="ECO:0000313" key="4">
    <source>
        <dbReference type="Proteomes" id="UP000231990"/>
    </source>
</evidence>
<comment type="caution">
    <text evidence="2">The sequence shown here is derived from an EMBL/GenBank/DDBJ whole genome shotgun (WGS) entry which is preliminary data.</text>
</comment>
<dbReference type="Gene3D" id="3.40.50.1820">
    <property type="entry name" value="alpha/beta hydrolase"/>
    <property type="match status" value="1"/>
</dbReference>
<dbReference type="EMBL" id="NPDY01000002">
    <property type="protein sequence ID" value="PJZ70878.1"/>
    <property type="molecule type" value="Genomic_DNA"/>
</dbReference>
<dbReference type="AlphaFoldDB" id="A0A2M9ZP10"/>
<proteinExistence type="predicted"/>
<keyword evidence="3" id="KW-1185">Reference proteome</keyword>
<evidence type="ECO:0008006" key="5">
    <source>
        <dbReference type="Google" id="ProtNLM"/>
    </source>
</evidence>
<accession>A0A2M9ZP10</accession>
<dbReference type="Proteomes" id="UP000231990">
    <property type="component" value="Unassembled WGS sequence"/>
</dbReference>
<protein>
    <recommendedName>
        <fullName evidence="5">Alpha/beta hydrolase</fullName>
    </recommendedName>
</protein>
<gene>
    <name evidence="1" type="ORF">CH360_05060</name>
    <name evidence="2" type="ORF">CH373_06330</name>
</gene>
<evidence type="ECO:0000313" key="3">
    <source>
        <dbReference type="Proteomes" id="UP000231962"/>
    </source>
</evidence>
<dbReference type="Proteomes" id="UP000231962">
    <property type="component" value="Unassembled WGS sequence"/>
</dbReference>
<reference evidence="3 4" key="1">
    <citation type="submission" date="2017-07" db="EMBL/GenBank/DDBJ databases">
        <title>Leptospira spp. isolated from tropical soils.</title>
        <authorList>
            <person name="Thibeaux R."/>
            <person name="Iraola G."/>
            <person name="Ferres I."/>
            <person name="Bierque E."/>
            <person name="Girault D."/>
            <person name="Soupe-Gilbert M.-E."/>
            <person name="Picardeau M."/>
            <person name="Goarant C."/>
        </authorList>
    </citation>
    <scope>NUCLEOTIDE SEQUENCE [LARGE SCALE GENOMIC DNA]</scope>
    <source>
        <strain evidence="2 4">FH1-B-B1</strain>
        <strain evidence="1 3">FH1-B-C1</strain>
    </source>
</reference>
<organism evidence="2 4">
    <name type="scientific">Leptospira perolatii</name>
    <dbReference type="NCBI Taxonomy" id="2023191"/>
    <lineage>
        <taxon>Bacteria</taxon>
        <taxon>Pseudomonadati</taxon>
        <taxon>Spirochaetota</taxon>
        <taxon>Spirochaetia</taxon>
        <taxon>Leptospirales</taxon>
        <taxon>Leptospiraceae</taxon>
        <taxon>Leptospira</taxon>
    </lineage>
</organism>
<dbReference type="SUPFAM" id="SSF53474">
    <property type="entry name" value="alpha/beta-Hydrolases"/>
    <property type="match status" value="1"/>
</dbReference>
<evidence type="ECO:0000313" key="2">
    <source>
        <dbReference type="EMBL" id="PJZ73774.1"/>
    </source>
</evidence>
<evidence type="ECO:0000313" key="1">
    <source>
        <dbReference type="EMBL" id="PJZ70878.1"/>
    </source>
</evidence>
<dbReference type="EMBL" id="NPDZ01000003">
    <property type="protein sequence ID" value="PJZ73774.1"/>
    <property type="molecule type" value="Genomic_DNA"/>
</dbReference>
<name>A0A2M9ZP10_9LEPT</name>